<name>A0AA43QTB9_9LECA</name>
<dbReference type="AlphaFoldDB" id="A0AA43QTB9"/>
<evidence type="ECO:0000313" key="2">
    <source>
        <dbReference type="EMBL" id="MDI1491319.1"/>
    </source>
</evidence>
<sequence length="472" mass="51534">MHAILRNTVEPKKSSEHGRFELSTALPSDPSLDESDPGSNLRPISLSGELAKTREILLKDLEAITPDHVSTLKRSLDTPAAAHAAVVSPVQPWTGVKETPKLLVERTPFPPRPRTVPDGNMASCAASAKGKQPLRRTQSDSWQTPPSIVPDSQPRQSIPDDHRTASSPILPIKRALFQSSSPSPDKDKDSSTPTAKRARRSSPSPPSTNPLDILSSGSLTTTAASSSQDQPPLPLPTLLPPTQRRSRQTFPRPPSPSRNHPHDDDRPSSPLPLAPLLPSSSQDNIPPSASPSITLSDLPLLIEPPRPPVGNGSFKTHLTKPLYVLFKMPALQRHKLPPTSFRRVVAKLERGHWRIPLSAMDEGRKVKFWRYLMEYVGTGKAGWGVRCARETISAAKEGSKGRRRGGSGSDKENVTPEAGAEMERRVDVALIYCWGEVIEHVWLVLFLAGKHRVRGVGARWIDSAGKIVVEVD</sequence>
<dbReference type="EMBL" id="JAPUFD010000014">
    <property type="protein sequence ID" value="MDI1491319.1"/>
    <property type="molecule type" value="Genomic_DNA"/>
</dbReference>
<proteinExistence type="predicted"/>
<feature type="region of interest" description="Disordered" evidence="1">
    <location>
        <begin position="98"/>
        <end position="313"/>
    </location>
</feature>
<dbReference type="Proteomes" id="UP001161017">
    <property type="component" value="Unassembled WGS sequence"/>
</dbReference>
<accession>A0AA43QTB9</accession>
<feature type="compositionally biased region" description="Low complexity" evidence="1">
    <location>
        <begin position="214"/>
        <end position="227"/>
    </location>
</feature>
<feature type="compositionally biased region" description="Polar residues" evidence="1">
    <location>
        <begin position="282"/>
        <end position="295"/>
    </location>
</feature>
<evidence type="ECO:0000256" key="1">
    <source>
        <dbReference type="SAM" id="MobiDB-lite"/>
    </source>
</evidence>
<keyword evidence="3" id="KW-1185">Reference proteome</keyword>
<feature type="compositionally biased region" description="Polar residues" evidence="1">
    <location>
        <begin position="135"/>
        <end position="146"/>
    </location>
</feature>
<feature type="compositionally biased region" description="Basic and acidic residues" evidence="1">
    <location>
        <begin position="9"/>
        <end position="20"/>
    </location>
</feature>
<feature type="region of interest" description="Disordered" evidence="1">
    <location>
        <begin position="395"/>
        <end position="418"/>
    </location>
</feature>
<evidence type="ECO:0000313" key="3">
    <source>
        <dbReference type="Proteomes" id="UP001161017"/>
    </source>
</evidence>
<organism evidence="2 3">
    <name type="scientific">Ramalina farinacea</name>
    <dbReference type="NCBI Taxonomy" id="258253"/>
    <lineage>
        <taxon>Eukaryota</taxon>
        <taxon>Fungi</taxon>
        <taxon>Dikarya</taxon>
        <taxon>Ascomycota</taxon>
        <taxon>Pezizomycotina</taxon>
        <taxon>Lecanoromycetes</taxon>
        <taxon>OSLEUM clade</taxon>
        <taxon>Lecanoromycetidae</taxon>
        <taxon>Lecanorales</taxon>
        <taxon>Lecanorineae</taxon>
        <taxon>Ramalinaceae</taxon>
        <taxon>Ramalina</taxon>
    </lineage>
</organism>
<feature type="region of interest" description="Disordered" evidence="1">
    <location>
        <begin position="1"/>
        <end position="46"/>
    </location>
</feature>
<protein>
    <submittedName>
        <fullName evidence="2">Uncharacterized protein</fullName>
    </submittedName>
</protein>
<comment type="caution">
    <text evidence="2">The sequence shown here is derived from an EMBL/GenBank/DDBJ whole genome shotgun (WGS) entry which is preliminary data.</text>
</comment>
<reference evidence="2" key="1">
    <citation type="journal article" date="2023" name="Genome Biol. Evol.">
        <title>First Whole Genome Sequence and Flow Cytometry Genome Size Data for the Lichen-Forming Fungus Ramalina farinacea (Ascomycota).</title>
        <authorList>
            <person name="Llewellyn T."/>
            <person name="Mian S."/>
            <person name="Hill R."/>
            <person name="Leitch I.J."/>
            <person name="Gaya E."/>
        </authorList>
    </citation>
    <scope>NUCLEOTIDE SEQUENCE</scope>
    <source>
        <strain evidence="2">LIQ254RAFAR</strain>
    </source>
</reference>
<gene>
    <name evidence="2" type="ORF">OHK93_002528</name>
</gene>